<dbReference type="Gene3D" id="3.40.50.300">
    <property type="entry name" value="P-loop containing nucleotide triphosphate hydrolases"/>
    <property type="match status" value="1"/>
</dbReference>
<dbReference type="GO" id="GO:0003677">
    <property type="term" value="F:DNA binding"/>
    <property type="evidence" value="ECO:0007669"/>
    <property type="project" value="InterPro"/>
</dbReference>
<gene>
    <name evidence="2" type="ORF">A2406_01610</name>
</gene>
<dbReference type="InterPro" id="IPR027417">
    <property type="entry name" value="P-loop_NTPase"/>
</dbReference>
<accession>A0A1G2BYW6</accession>
<organism evidence="2 3">
    <name type="scientific">Candidatus Komeilibacteria bacterium RIFOXYC1_FULL_37_11</name>
    <dbReference type="NCBI Taxonomy" id="1798555"/>
    <lineage>
        <taxon>Bacteria</taxon>
        <taxon>Candidatus Komeiliibacteriota</taxon>
    </lineage>
</organism>
<name>A0A1G2BYW6_9BACT</name>
<dbReference type="AlphaFoldDB" id="A0A1G2BYW6"/>
<proteinExistence type="predicted"/>
<dbReference type="InterPro" id="IPR006935">
    <property type="entry name" value="Helicase/UvrB_N"/>
</dbReference>
<dbReference type="GO" id="GO:0016787">
    <property type="term" value="F:hydrolase activity"/>
    <property type="evidence" value="ECO:0007669"/>
    <property type="project" value="InterPro"/>
</dbReference>
<dbReference type="Proteomes" id="UP000177626">
    <property type="component" value="Unassembled WGS sequence"/>
</dbReference>
<dbReference type="SUPFAM" id="SSF52540">
    <property type="entry name" value="P-loop containing nucleoside triphosphate hydrolases"/>
    <property type="match status" value="2"/>
</dbReference>
<feature type="domain" description="Helicase ATP-binding" evidence="1">
    <location>
        <begin position="10"/>
        <end position="230"/>
    </location>
</feature>
<evidence type="ECO:0000313" key="2">
    <source>
        <dbReference type="EMBL" id="OGY94156.1"/>
    </source>
</evidence>
<evidence type="ECO:0000313" key="3">
    <source>
        <dbReference type="Proteomes" id="UP000177626"/>
    </source>
</evidence>
<dbReference type="GO" id="GO:0005524">
    <property type="term" value="F:ATP binding"/>
    <property type="evidence" value="ECO:0007669"/>
    <property type="project" value="InterPro"/>
</dbReference>
<reference evidence="2 3" key="1">
    <citation type="journal article" date="2016" name="Nat. Commun.">
        <title>Thousands of microbial genomes shed light on interconnected biogeochemical processes in an aquifer system.</title>
        <authorList>
            <person name="Anantharaman K."/>
            <person name="Brown C.T."/>
            <person name="Hug L.A."/>
            <person name="Sharon I."/>
            <person name="Castelle C.J."/>
            <person name="Probst A.J."/>
            <person name="Thomas B.C."/>
            <person name="Singh A."/>
            <person name="Wilkins M.J."/>
            <person name="Karaoz U."/>
            <person name="Brodie E.L."/>
            <person name="Williams K.H."/>
            <person name="Hubbard S.S."/>
            <person name="Banfield J.F."/>
        </authorList>
    </citation>
    <scope>NUCLEOTIDE SEQUENCE [LARGE SCALE GENOMIC DNA]</scope>
</reference>
<dbReference type="Pfam" id="PF04851">
    <property type="entry name" value="ResIII"/>
    <property type="match status" value="1"/>
</dbReference>
<protein>
    <recommendedName>
        <fullName evidence="1">Helicase ATP-binding domain-containing protein</fullName>
    </recommendedName>
</protein>
<sequence>MRFSRNNYMSWINFKNYQETAIDEIRDKINALLKKEGNRLCVFKAPTGSGKTLMMAEWMMRFCDPYSRIDGKTFSFVWIAVNKLHDQSHDSLKKFYELKGAGLRCSYFHELEDRKIKQNEILFLNWASINNEDKIIVRANERDNNLSTIIDRTKDASRTIILIIDESHHTAKSKNSKALIKNIDPKITIEVSATPEIFDFDERVTIDIEDVRSEEMIKKEIVVNPGFKNYTVDPKKNDQTADELILKSALQKRIDLRKKLEKDGSNVNPLLLIQLPDTKKGVPDKKEEIETLLAKFGYTTKNGKLAVYLSEKDNKINLANIEKNENEVEVMMFKQAIALGWDCPRATILVLFRQWKDETITFSIQTLGRIMRMPEQKHYKDQELNIAYLYTSLQDINTRILKGASSGIKSLTSYRNEKYKNIDLISYHSKRFREETRLSSDFVKIFIEAAKKTNLKDVSLKVGIVKTTMIKDGRVENADKEITKIESDTFSIPKTETELQYTFDMFVLDNLDPFEHEARSIKRINDSIYTFFGARRKEDEWPKIQATILSYEKNRQAVIDAINLAKDLYKTEVGKGKKELIQNDEPWNVPEAINFDPSFVEQNYKKSIMQPYYARSRDGENGRLFEDSEIENDFIKYLEKAQKVVWWFRNGKQDGSFFAVPHIEHGQEKPFYVDFIVMMKNGTVGLFDTKSGYTAELAKSRSDGLVKYINEQKKKKITGGIVRYEKKSWLYFTNKEYKYNPNDIKDWEFLDLN</sequence>
<comment type="caution">
    <text evidence="2">The sequence shown here is derived from an EMBL/GenBank/DDBJ whole genome shotgun (WGS) entry which is preliminary data.</text>
</comment>
<dbReference type="SMART" id="SM00487">
    <property type="entry name" value="DEXDc"/>
    <property type="match status" value="1"/>
</dbReference>
<dbReference type="InterPro" id="IPR014001">
    <property type="entry name" value="Helicase_ATP-bd"/>
</dbReference>
<evidence type="ECO:0000259" key="1">
    <source>
        <dbReference type="SMART" id="SM00487"/>
    </source>
</evidence>
<dbReference type="EMBL" id="MHKQ01000011">
    <property type="protein sequence ID" value="OGY94156.1"/>
    <property type="molecule type" value="Genomic_DNA"/>
</dbReference>